<organism evidence="5 6">
    <name type="scientific">Sphingobacterium cellulitidis</name>
    <dbReference type="NCBI Taxonomy" id="1768011"/>
    <lineage>
        <taxon>Bacteria</taxon>
        <taxon>Pseudomonadati</taxon>
        <taxon>Bacteroidota</taxon>
        <taxon>Sphingobacteriia</taxon>
        <taxon>Sphingobacteriales</taxon>
        <taxon>Sphingobacteriaceae</taxon>
        <taxon>Sphingobacterium</taxon>
    </lineage>
</organism>
<dbReference type="AlphaFoldDB" id="A0A8H9G193"/>
<comment type="caution">
    <text evidence="5">The sequence shown here is derived from an EMBL/GenBank/DDBJ whole genome shotgun (WGS) entry which is preliminary data.</text>
</comment>
<dbReference type="SUPFAM" id="SSF46894">
    <property type="entry name" value="C-terminal effector domain of the bipartite response regulators"/>
    <property type="match status" value="1"/>
</dbReference>
<keyword evidence="2" id="KW-0238">DNA-binding</keyword>
<dbReference type="Gene3D" id="1.10.10.10">
    <property type="entry name" value="Winged helix-like DNA-binding domain superfamily/Winged helix DNA-binding domain"/>
    <property type="match status" value="1"/>
</dbReference>
<dbReference type="EMBL" id="BMKM01000003">
    <property type="protein sequence ID" value="GGE19974.1"/>
    <property type="molecule type" value="Genomic_DNA"/>
</dbReference>
<gene>
    <name evidence="5" type="ORF">GCM10011516_17030</name>
</gene>
<dbReference type="PRINTS" id="PR00038">
    <property type="entry name" value="HTHLUXR"/>
</dbReference>
<dbReference type="PROSITE" id="PS50043">
    <property type="entry name" value="HTH_LUXR_2"/>
    <property type="match status" value="1"/>
</dbReference>
<evidence type="ECO:0000313" key="6">
    <source>
        <dbReference type="Proteomes" id="UP000614460"/>
    </source>
</evidence>
<evidence type="ECO:0000313" key="5">
    <source>
        <dbReference type="EMBL" id="GGE19974.1"/>
    </source>
</evidence>
<dbReference type="PANTHER" id="PTHR44688:SF16">
    <property type="entry name" value="DNA-BINDING TRANSCRIPTIONAL ACTIVATOR DEVR_DOSR"/>
    <property type="match status" value="1"/>
</dbReference>
<dbReference type="InterPro" id="IPR016032">
    <property type="entry name" value="Sig_transdc_resp-reg_C-effctor"/>
</dbReference>
<dbReference type="PROSITE" id="PS00622">
    <property type="entry name" value="HTH_LUXR_1"/>
    <property type="match status" value="1"/>
</dbReference>
<evidence type="ECO:0000256" key="2">
    <source>
        <dbReference type="ARBA" id="ARBA00023125"/>
    </source>
</evidence>
<reference evidence="5" key="1">
    <citation type="journal article" date="2014" name="Int. J. Syst. Evol. Microbiol.">
        <title>Complete genome sequence of Corynebacterium casei LMG S-19264T (=DSM 44701T), isolated from a smear-ripened cheese.</title>
        <authorList>
            <consortium name="US DOE Joint Genome Institute (JGI-PGF)"/>
            <person name="Walter F."/>
            <person name="Albersmeier A."/>
            <person name="Kalinowski J."/>
            <person name="Ruckert C."/>
        </authorList>
    </citation>
    <scope>NUCLEOTIDE SEQUENCE</scope>
    <source>
        <strain evidence="5">CGMCC 1.15966</strain>
    </source>
</reference>
<protein>
    <recommendedName>
        <fullName evidence="4">HTH luxR-type domain-containing protein</fullName>
    </recommendedName>
</protein>
<feature type="domain" description="HTH luxR-type" evidence="4">
    <location>
        <begin position="170"/>
        <end position="235"/>
    </location>
</feature>
<dbReference type="PANTHER" id="PTHR44688">
    <property type="entry name" value="DNA-BINDING TRANSCRIPTIONAL ACTIVATOR DEVR_DOSR"/>
    <property type="match status" value="1"/>
</dbReference>
<keyword evidence="3" id="KW-0804">Transcription</keyword>
<name>A0A8H9G193_9SPHI</name>
<evidence type="ECO:0000256" key="3">
    <source>
        <dbReference type="ARBA" id="ARBA00023163"/>
    </source>
</evidence>
<proteinExistence type="predicted"/>
<dbReference type="InterPro" id="IPR036388">
    <property type="entry name" value="WH-like_DNA-bd_sf"/>
</dbReference>
<reference evidence="5" key="2">
    <citation type="submission" date="2020-09" db="EMBL/GenBank/DDBJ databases">
        <authorList>
            <person name="Sun Q."/>
            <person name="Zhou Y."/>
        </authorList>
    </citation>
    <scope>NUCLEOTIDE SEQUENCE</scope>
    <source>
        <strain evidence="5">CGMCC 1.15966</strain>
    </source>
</reference>
<dbReference type="SMART" id="SM00421">
    <property type="entry name" value="HTH_LUXR"/>
    <property type="match status" value="1"/>
</dbReference>
<dbReference type="GO" id="GO:0006355">
    <property type="term" value="P:regulation of DNA-templated transcription"/>
    <property type="evidence" value="ECO:0007669"/>
    <property type="project" value="InterPro"/>
</dbReference>
<evidence type="ECO:0000256" key="1">
    <source>
        <dbReference type="ARBA" id="ARBA00023015"/>
    </source>
</evidence>
<dbReference type="Pfam" id="PF00196">
    <property type="entry name" value="GerE"/>
    <property type="match status" value="1"/>
</dbReference>
<dbReference type="Proteomes" id="UP000614460">
    <property type="component" value="Unassembled WGS sequence"/>
</dbReference>
<dbReference type="RefSeq" id="WP_094281865.1">
    <property type="nucleotide sequence ID" value="NZ_BMKM01000003.1"/>
</dbReference>
<accession>A0A8H9G193</accession>
<keyword evidence="6" id="KW-1185">Reference proteome</keyword>
<evidence type="ECO:0000259" key="4">
    <source>
        <dbReference type="PROSITE" id="PS50043"/>
    </source>
</evidence>
<dbReference type="CDD" id="cd06170">
    <property type="entry name" value="LuxR_C_like"/>
    <property type="match status" value="1"/>
</dbReference>
<dbReference type="GO" id="GO:0003677">
    <property type="term" value="F:DNA binding"/>
    <property type="evidence" value="ECO:0007669"/>
    <property type="project" value="UniProtKB-KW"/>
</dbReference>
<keyword evidence="1" id="KW-0805">Transcription regulation</keyword>
<dbReference type="InterPro" id="IPR000792">
    <property type="entry name" value="Tscrpt_reg_LuxR_C"/>
</dbReference>
<sequence length="237" mass="28175">MSLLQNSQISSKYDFSKHIIEMLSQILQQKFLKVEIGDFYVGNLFVENHNETSKVLNYKCRTEMLNQVHPDAEQIWLAYFDFFFPAEDNVVLKSNLYHAFKQNDLNKVYFFFQKNRPQNKSDYKWYFATSKLSLIHQDSNNFILFRYAFELNKSENKQVSLSDQSDFQKYCNRVMLLSKREKEIIKLIVEGKSSQDISDLLFISIHTVNNHRKNITNKLEINNLCQLTKFAILFDMV</sequence>